<keyword evidence="4" id="KW-1185">Reference proteome</keyword>
<evidence type="ECO:0000313" key="3">
    <source>
        <dbReference type="EMBL" id="TDS79529.1"/>
    </source>
</evidence>
<evidence type="ECO:0000259" key="2">
    <source>
        <dbReference type="PROSITE" id="PS50943"/>
    </source>
</evidence>
<dbReference type="AlphaFoldDB" id="A0A4R7FPM8"/>
<dbReference type="Proteomes" id="UP000295344">
    <property type="component" value="Unassembled WGS sequence"/>
</dbReference>
<proteinExistence type="predicted"/>
<dbReference type="Gene3D" id="1.10.260.40">
    <property type="entry name" value="lambda repressor-like DNA-binding domains"/>
    <property type="match status" value="1"/>
</dbReference>
<dbReference type="InterPro" id="IPR010982">
    <property type="entry name" value="Lambda_DNA-bd_dom_sf"/>
</dbReference>
<protein>
    <recommendedName>
        <fullName evidence="2">HTH cro/C1-type domain-containing protein</fullName>
    </recommendedName>
</protein>
<dbReference type="InterPro" id="IPR001387">
    <property type="entry name" value="Cro/C1-type_HTH"/>
</dbReference>
<dbReference type="GO" id="GO:0003677">
    <property type="term" value="F:DNA binding"/>
    <property type="evidence" value="ECO:0007669"/>
    <property type="project" value="InterPro"/>
</dbReference>
<dbReference type="SUPFAM" id="SSF47413">
    <property type="entry name" value="lambda repressor-like DNA-binding domains"/>
    <property type="match status" value="1"/>
</dbReference>
<organism evidence="3 4">
    <name type="scientific">Amnibacterium kyonggiense</name>
    <dbReference type="NCBI Taxonomy" id="595671"/>
    <lineage>
        <taxon>Bacteria</taxon>
        <taxon>Bacillati</taxon>
        <taxon>Actinomycetota</taxon>
        <taxon>Actinomycetes</taxon>
        <taxon>Micrococcales</taxon>
        <taxon>Microbacteriaceae</taxon>
        <taxon>Amnibacterium</taxon>
    </lineage>
</organism>
<name>A0A4R7FPM8_9MICO</name>
<evidence type="ECO:0000256" key="1">
    <source>
        <dbReference type="SAM" id="MobiDB-lite"/>
    </source>
</evidence>
<evidence type="ECO:0000313" key="4">
    <source>
        <dbReference type="Proteomes" id="UP000295344"/>
    </source>
</evidence>
<gene>
    <name evidence="3" type="ORF">CLV52_0058</name>
</gene>
<dbReference type="CDD" id="cd00093">
    <property type="entry name" value="HTH_XRE"/>
    <property type="match status" value="1"/>
</dbReference>
<dbReference type="PROSITE" id="PS50943">
    <property type="entry name" value="HTH_CROC1"/>
    <property type="match status" value="1"/>
</dbReference>
<dbReference type="EMBL" id="SOAM01000001">
    <property type="protein sequence ID" value="TDS79529.1"/>
    <property type="molecule type" value="Genomic_DNA"/>
</dbReference>
<comment type="caution">
    <text evidence="3">The sequence shown here is derived from an EMBL/GenBank/DDBJ whole genome shotgun (WGS) entry which is preliminary data.</text>
</comment>
<feature type="domain" description="HTH cro/C1-type" evidence="2">
    <location>
        <begin position="41"/>
        <end position="100"/>
    </location>
</feature>
<reference evidence="3 4" key="1">
    <citation type="submission" date="2019-03" db="EMBL/GenBank/DDBJ databases">
        <title>Genomic Encyclopedia of Archaeal and Bacterial Type Strains, Phase II (KMG-II): from individual species to whole genera.</title>
        <authorList>
            <person name="Goeker M."/>
        </authorList>
    </citation>
    <scope>NUCLEOTIDE SEQUENCE [LARGE SCALE GENOMIC DNA]</scope>
    <source>
        <strain evidence="3 4">DSM 24782</strain>
    </source>
</reference>
<feature type="region of interest" description="Disordered" evidence="1">
    <location>
        <begin position="177"/>
        <end position="200"/>
    </location>
</feature>
<sequence length="200" mass="21764">MERRCTPLRVSSIGRYVSYMAPERQRGNEIGPTGLTVAFNLRRLRTSAGLDLRLMSKRLSDLGRPISPAALSRIENLERRVDSDDLVVMALALEVNPNALLLPPTGHPAKVIELGPTVRVNADEAWRWARGEHTIGTDAAGRTAMEEALEVAPGTPAAERWAIIRELLEAEHMKFRARVTPGTPSDAGPSVSDDPGGDRG</sequence>
<accession>A0A4R7FPM8</accession>